<accession>A0A6C0A953</accession>
<comment type="similarity">
    <text evidence="2">Belongs to the ycf35 family.</text>
</comment>
<geneLocation type="plastid" evidence="5"/>
<proteinExistence type="inferred from homology"/>
<reference evidence="5" key="1">
    <citation type="journal article" date="2019" name="Mitochondrial DNA Part B Resour">
        <title>The complete plastid genome and phylogenetic analysis of Gracilaria edulis.</title>
        <authorList>
            <person name="Liu T."/>
            <person name="Tang X."/>
            <person name="Jia X."/>
            <person name="Wu X."/>
            <person name="Huang M."/>
            <person name="Zeng J."/>
            <person name="Chen W."/>
        </authorList>
    </citation>
    <scope>NUCLEOTIDE SEQUENCE</scope>
</reference>
<evidence type="ECO:0000313" key="5">
    <source>
        <dbReference type="EMBL" id="QHS70569.1"/>
    </source>
</evidence>
<dbReference type="GO" id="GO:0009536">
    <property type="term" value="C:plastid"/>
    <property type="evidence" value="ECO:0007669"/>
    <property type="project" value="UniProtKB-SubCell"/>
</dbReference>
<dbReference type="EMBL" id="MN053318">
    <property type="protein sequence ID" value="QHS70569.1"/>
    <property type="molecule type" value="Genomic_DNA"/>
</dbReference>
<comment type="subcellular location">
    <subcellularLocation>
        <location evidence="1">Plastid</location>
    </subcellularLocation>
</comment>
<dbReference type="GeneID" id="44151889"/>
<evidence type="ECO:0000256" key="4">
    <source>
        <dbReference type="ARBA" id="ARBA00022640"/>
    </source>
</evidence>
<dbReference type="Pfam" id="PF06868">
    <property type="entry name" value="DUF1257"/>
    <property type="match status" value="1"/>
</dbReference>
<evidence type="ECO:0000256" key="1">
    <source>
        <dbReference type="ARBA" id="ARBA00004474"/>
    </source>
</evidence>
<name>A0A6C0A953_9FLOR</name>
<dbReference type="PANTHER" id="PTHR39638:SF2">
    <property type="entry name" value="YCF35"/>
    <property type="match status" value="1"/>
</dbReference>
<dbReference type="InterPro" id="IPR009666">
    <property type="entry name" value="Uncharacterised_Ycf35"/>
</dbReference>
<evidence type="ECO:0000256" key="3">
    <source>
        <dbReference type="ARBA" id="ARBA00021585"/>
    </source>
</evidence>
<dbReference type="RefSeq" id="YP_009732020.1">
    <property type="nucleotide sequence ID" value="NC_046041.1"/>
</dbReference>
<dbReference type="PANTHER" id="PTHR39638">
    <property type="entry name" value="YCF35"/>
    <property type="match status" value="1"/>
</dbReference>
<sequence>MSHFSRIKTNITDLETLQQTLKDLKFEYNINKPHLKDANGNLEYVDLVATQKHTKDIIGFLWNGKEYTFISDFELWQNHYKLNPNILIEKILQQYSINSIIKTTSKEGFNTVKKLQLKDGSIKLIAQRWN</sequence>
<organism evidence="5">
    <name type="scientific">Gracilaria edulis</name>
    <dbReference type="NCBI Taxonomy" id="172966"/>
    <lineage>
        <taxon>Eukaryota</taxon>
        <taxon>Rhodophyta</taxon>
        <taxon>Florideophyceae</taxon>
        <taxon>Rhodymeniophycidae</taxon>
        <taxon>Gracilariales</taxon>
        <taxon>Gracilariaceae</taxon>
        <taxon>Gracilaria</taxon>
    </lineage>
</organism>
<protein>
    <recommendedName>
        <fullName evidence="3">Uncharacterized protein ycf35</fullName>
    </recommendedName>
</protein>
<gene>
    <name evidence="5" type="primary">ycf35</name>
</gene>
<evidence type="ECO:0000256" key="2">
    <source>
        <dbReference type="ARBA" id="ARBA00009068"/>
    </source>
</evidence>
<dbReference type="AlphaFoldDB" id="A0A6C0A953"/>
<keyword evidence="4 5" id="KW-0934">Plastid</keyword>